<gene>
    <name evidence="5" type="ORF">GDH07_10190</name>
</gene>
<dbReference type="PROSITE" id="PS00552">
    <property type="entry name" value="HTH_MERR_1"/>
    <property type="match status" value="1"/>
</dbReference>
<evidence type="ECO:0000256" key="1">
    <source>
        <dbReference type="ARBA" id="ARBA00023015"/>
    </source>
</evidence>
<dbReference type="Pfam" id="PF13411">
    <property type="entry name" value="MerR_1"/>
    <property type="match status" value="1"/>
</dbReference>
<evidence type="ECO:0000313" key="6">
    <source>
        <dbReference type="Proteomes" id="UP000486534"/>
    </source>
</evidence>
<reference evidence="5 6" key="1">
    <citation type="submission" date="2019-10" db="EMBL/GenBank/DDBJ databases">
        <title>Pseudomonas dajingensis sp. nov., isolated from the profound head ulcers of farmed Murray cod (Maccullochella peelii peelii).</title>
        <authorList>
            <person name="Liu Y."/>
        </authorList>
    </citation>
    <scope>NUCLEOTIDE SEQUENCE [LARGE SCALE GENOMIC DNA]</scope>
    <source>
        <strain evidence="5 6">MC042</strain>
    </source>
</reference>
<dbReference type="PANTHER" id="PTHR30204:SF94">
    <property type="entry name" value="HEAVY METAL-DEPENDENT TRANSCRIPTIONAL REGULATOR HI_0293-RELATED"/>
    <property type="match status" value="1"/>
</dbReference>
<keyword evidence="2" id="KW-0238">DNA-binding</keyword>
<protein>
    <submittedName>
        <fullName evidence="5">MerR family transcriptional regulator</fullName>
    </submittedName>
</protein>
<dbReference type="Gene3D" id="1.10.1660.10">
    <property type="match status" value="1"/>
</dbReference>
<dbReference type="PROSITE" id="PS50937">
    <property type="entry name" value="HTH_MERR_2"/>
    <property type="match status" value="1"/>
</dbReference>
<dbReference type="PANTHER" id="PTHR30204">
    <property type="entry name" value="REDOX-CYCLING DRUG-SENSING TRANSCRIPTIONAL ACTIVATOR SOXR"/>
    <property type="match status" value="1"/>
</dbReference>
<dbReference type="InterPro" id="IPR000551">
    <property type="entry name" value="MerR-type_HTH_dom"/>
</dbReference>
<evidence type="ECO:0000313" key="5">
    <source>
        <dbReference type="EMBL" id="MQA53679.1"/>
    </source>
</evidence>
<dbReference type="AlphaFoldDB" id="A0A7X1PK63"/>
<dbReference type="PRINTS" id="PR00040">
    <property type="entry name" value="HTHMERR"/>
</dbReference>
<sequence>MKIGELARRTGLSASRLRFYEASGLIEAQRLGNGYRDYPEDVVQRLEIITCGQQAGFSLEEMRTLTLESTRSDGRFQHDRLLVSLRSKVAEIEALQQRLTQNRQHLLTLIAGIEGKPEGLGCEENAQRLLAQWRENEGQAPAAASGRRRQKQGR</sequence>
<dbReference type="SUPFAM" id="SSF46955">
    <property type="entry name" value="Putative DNA-binding domain"/>
    <property type="match status" value="1"/>
</dbReference>
<organism evidence="5 6">
    <name type="scientific">Pseudomonas piscis</name>
    <dbReference type="NCBI Taxonomy" id="2614538"/>
    <lineage>
        <taxon>Bacteria</taxon>
        <taxon>Pseudomonadati</taxon>
        <taxon>Pseudomonadota</taxon>
        <taxon>Gammaproteobacteria</taxon>
        <taxon>Pseudomonadales</taxon>
        <taxon>Pseudomonadaceae</taxon>
        <taxon>Pseudomonas</taxon>
    </lineage>
</organism>
<dbReference type="RefSeq" id="WP_053130796.1">
    <property type="nucleotide sequence ID" value="NZ_CP191492.1"/>
</dbReference>
<dbReference type="EMBL" id="WHUV01000002">
    <property type="protein sequence ID" value="MQA53679.1"/>
    <property type="molecule type" value="Genomic_DNA"/>
</dbReference>
<dbReference type="InterPro" id="IPR047057">
    <property type="entry name" value="MerR_fam"/>
</dbReference>
<keyword evidence="3" id="KW-0804">Transcription</keyword>
<proteinExistence type="predicted"/>
<dbReference type="Proteomes" id="UP000486534">
    <property type="component" value="Unassembled WGS sequence"/>
</dbReference>
<evidence type="ECO:0000256" key="2">
    <source>
        <dbReference type="ARBA" id="ARBA00023125"/>
    </source>
</evidence>
<accession>A0A7X1PK63</accession>
<evidence type="ECO:0000256" key="3">
    <source>
        <dbReference type="ARBA" id="ARBA00023163"/>
    </source>
</evidence>
<dbReference type="SMART" id="SM00422">
    <property type="entry name" value="HTH_MERR"/>
    <property type="match status" value="1"/>
</dbReference>
<dbReference type="InterPro" id="IPR009061">
    <property type="entry name" value="DNA-bd_dom_put_sf"/>
</dbReference>
<comment type="caution">
    <text evidence="5">The sequence shown here is derived from an EMBL/GenBank/DDBJ whole genome shotgun (WGS) entry which is preliminary data.</text>
</comment>
<feature type="domain" description="HTH merR-type" evidence="4">
    <location>
        <begin position="1"/>
        <end position="68"/>
    </location>
</feature>
<keyword evidence="1" id="KW-0805">Transcription regulation</keyword>
<dbReference type="GO" id="GO:0003700">
    <property type="term" value="F:DNA-binding transcription factor activity"/>
    <property type="evidence" value="ECO:0007669"/>
    <property type="project" value="InterPro"/>
</dbReference>
<evidence type="ECO:0000259" key="4">
    <source>
        <dbReference type="PROSITE" id="PS50937"/>
    </source>
</evidence>
<name>A0A7X1PK63_9PSED</name>
<dbReference type="GO" id="GO:0003677">
    <property type="term" value="F:DNA binding"/>
    <property type="evidence" value="ECO:0007669"/>
    <property type="project" value="UniProtKB-KW"/>
</dbReference>